<comment type="similarity">
    <text evidence="1">Belongs to the arginase family.</text>
</comment>
<dbReference type="RefSeq" id="WP_235323619.1">
    <property type="nucleotide sequence ID" value="NZ_JAFBIT010000002.1"/>
</dbReference>
<dbReference type="PROSITE" id="PS51409">
    <property type="entry name" value="ARGINASE_2"/>
    <property type="match status" value="1"/>
</dbReference>
<comment type="caution">
    <text evidence="2">The sequence shown here is derived from an EMBL/GenBank/DDBJ whole genome shotgun (WGS) entry which is preliminary data.</text>
</comment>
<evidence type="ECO:0000313" key="2">
    <source>
        <dbReference type="EMBL" id="MCF2652585.1"/>
    </source>
</evidence>
<reference evidence="2 3" key="1">
    <citation type="submission" date="2020-12" db="EMBL/GenBank/DDBJ databases">
        <title>Whole genome sequences of gut porcine anaerobes.</title>
        <authorList>
            <person name="Kubasova T."/>
            <person name="Jahodarova E."/>
            <person name="Rychlik I."/>
        </authorList>
    </citation>
    <scope>NUCLEOTIDE SEQUENCE [LARGE SCALE GENOMIC DNA]</scope>
    <source>
        <strain evidence="2 3">An867</strain>
    </source>
</reference>
<sequence>MQEKKSRKAEGLTVLEYPYLYAAWHVDPDDFTSAVSERRPFSGAPRSVDDYRRHGVYEKAGLPYTVEEITGASYPAFEPYQAIPLHFAAAARKAVEENRKILISSGYCAFAPAVLGGIQQALGSDKRVGVVWMDAHCDNVLIEETDRADLRFVGFPMSVIAGQTMQDWGRTYCRMMRPCRADEILLGDGHCSGEEEFGNLRRAGIRRILPEQFADTAYWRAQAAALAERVDAIYLMVDVDILKFDYIPAYFCYEPGGHDLETVEENIRAVMRTGKVAAFSCFCVDFDKYGQGGDVTYRSGRRLIEAGLEAWA</sequence>
<name>A0ABS9CP64_9FIRM</name>
<dbReference type="InterPro" id="IPR023696">
    <property type="entry name" value="Ureohydrolase_dom_sf"/>
</dbReference>
<protein>
    <submittedName>
        <fullName evidence="2">Arginase family protein</fullName>
    </submittedName>
</protein>
<proteinExistence type="inferred from homology"/>
<accession>A0ABS9CP64</accession>
<organism evidence="2 3">
    <name type="scientific">Anaeromassilibacillus senegalensis</name>
    <dbReference type="NCBI Taxonomy" id="1673717"/>
    <lineage>
        <taxon>Bacteria</taxon>
        <taxon>Bacillati</taxon>
        <taxon>Bacillota</taxon>
        <taxon>Clostridia</taxon>
        <taxon>Eubacteriales</taxon>
        <taxon>Acutalibacteraceae</taxon>
        <taxon>Anaeromassilibacillus</taxon>
    </lineage>
</organism>
<evidence type="ECO:0000313" key="3">
    <source>
        <dbReference type="Proteomes" id="UP001299220"/>
    </source>
</evidence>
<keyword evidence="3" id="KW-1185">Reference proteome</keyword>
<dbReference type="Gene3D" id="3.40.800.10">
    <property type="entry name" value="Ureohydrolase domain"/>
    <property type="match status" value="1"/>
</dbReference>
<evidence type="ECO:0000256" key="1">
    <source>
        <dbReference type="PROSITE-ProRule" id="PRU00742"/>
    </source>
</evidence>
<dbReference type="Pfam" id="PF00491">
    <property type="entry name" value="Arginase"/>
    <property type="match status" value="1"/>
</dbReference>
<gene>
    <name evidence="2" type="ORF">JQM67_08215</name>
</gene>
<dbReference type="EMBL" id="JAFBIT010000002">
    <property type="protein sequence ID" value="MCF2652585.1"/>
    <property type="molecule type" value="Genomic_DNA"/>
</dbReference>
<dbReference type="Proteomes" id="UP001299220">
    <property type="component" value="Unassembled WGS sequence"/>
</dbReference>
<dbReference type="InterPro" id="IPR006035">
    <property type="entry name" value="Ureohydrolase"/>
</dbReference>
<dbReference type="SUPFAM" id="SSF52768">
    <property type="entry name" value="Arginase/deacetylase"/>
    <property type="match status" value="1"/>
</dbReference>